<evidence type="ECO:0000256" key="1">
    <source>
        <dbReference type="SAM" id="Phobius"/>
    </source>
</evidence>
<evidence type="ECO:0000313" key="3">
    <source>
        <dbReference type="Proteomes" id="UP001201812"/>
    </source>
</evidence>
<reference evidence="2" key="1">
    <citation type="submission" date="2022-01" db="EMBL/GenBank/DDBJ databases">
        <title>Genome Sequence Resource for Two Populations of Ditylenchus destructor, the Migratory Endoparasitic Phytonematode.</title>
        <authorList>
            <person name="Zhang H."/>
            <person name="Lin R."/>
            <person name="Xie B."/>
        </authorList>
    </citation>
    <scope>NUCLEOTIDE SEQUENCE</scope>
    <source>
        <strain evidence="2">BazhouSP</strain>
    </source>
</reference>
<dbReference type="AlphaFoldDB" id="A0AAD4QZ23"/>
<dbReference type="Pfam" id="PF06961">
    <property type="entry name" value="DUF1294"/>
    <property type="match status" value="1"/>
</dbReference>
<comment type="caution">
    <text evidence="2">The sequence shown here is derived from an EMBL/GenBank/DDBJ whole genome shotgun (WGS) entry which is preliminary data.</text>
</comment>
<sequence length="208" mass="24581">MGYLFNKNTGDFSSFGNAILDTSLNCLRNIFCEARIRQHANNVFWDNFCLVSILALFEFVAVKLLFDLHILVWYSLASVVTFLLYYIDKTDERVPRYALHFMEFNGGWPGALVAQKLLRHEIREPGHQFRLEILMKLNVFLLIACAIFYNWECLIDYIEVLIHNIIGIVEASEPYLQRIDNVVYLFRFLLRYINILADLCEFLWRILH</sequence>
<dbReference type="Proteomes" id="UP001201812">
    <property type="component" value="Unassembled WGS sequence"/>
</dbReference>
<dbReference type="EMBL" id="JAKKPZ010000025">
    <property type="protein sequence ID" value="KAI1710583.1"/>
    <property type="molecule type" value="Genomic_DNA"/>
</dbReference>
<keyword evidence="1" id="KW-0812">Transmembrane</keyword>
<keyword evidence="3" id="KW-1185">Reference proteome</keyword>
<feature type="transmembrane region" description="Helical" evidence="1">
    <location>
        <begin position="68"/>
        <end position="87"/>
    </location>
</feature>
<keyword evidence="1" id="KW-1133">Transmembrane helix</keyword>
<gene>
    <name evidence="2" type="ORF">DdX_10643</name>
</gene>
<organism evidence="2 3">
    <name type="scientific">Ditylenchus destructor</name>
    <dbReference type="NCBI Taxonomy" id="166010"/>
    <lineage>
        <taxon>Eukaryota</taxon>
        <taxon>Metazoa</taxon>
        <taxon>Ecdysozoa</taxon>
        <taxon>Nematoda</taxon>
        <taxon>Chromadorea</taxon>
        <taxon>Rhabditida</taxon>
        <taxon>Tylenchina</taxon>
        <taxon>Tylenchomorpha</taxon>
        <taxon>Sphaerularioidea</taxon>
        <taxon>Anguinidae</taxon>
        <taxon>Anguininae</taxon>
        <taxon>Ditylenchus</taxon>
    </lineage>
</organism>
<name>A0AAD4QZ23_9BILA</name>
<proteinExistence type="predicted"/>
<feature type="transmembrane region" description="Helical" evidence="1">
    <location>
        <begin position="43"/>
        <end position="62"/>
    </location>
</feature>
<dbReference type="InterPro" id="IPR010718">
    <property type="entry name" value="DUF1294"/>
</dbReference>
<protein>
    <submittedName>
        <fullName evidence="2">Uncharacterized protein</fullName>
    </submittedName>
</protein>
<keyword evidence="1" id="KW-0472">Membrane</keyword>
<accession>A0AAD4QZ23</accession>
<evidence type="ECO:0000313" key="2">
    <source>
        <dbReference type="EMBL" id="KAI1710583.1"/>
    </source>
</evidence>